<comment type="caution">
    <text evidence="1">The sequence shown here is derived from an EMBL/GenBank/DDBJ whole genome shotgun (WGS) entry which is preliminary data.</text>
</comment>
<reference evidence="1" key="2">
    <citation type="submission" date="2020-11" db="EMBL/GenBank/DDBJ databases">
        <authorList>
            <person name="McCartney M.A."/>
            <person name="Auch B."/>
            <person name="Kono T."/>
            <person name="Mallez S."/>
            <person name="Becker A."/>
            <person name="Gohl D.M."/>
            <person name="Silverstein K.A.T."/>
            <person name="Koren S."/>
            <person name="Bechman K.B."/>
            <person name="Herman A."/>
            <person name="Abrahante J.E."/>
            <person name="Garbe J."/>
        </authorList>
    </citation>
    <scope>NUCLEOTIDE SEQUENCE</scope>
    <source>
        <strain evidence="1">Duluth1</strain>
        <tissue evidence="1">Whole animal</tissue>
    </source>
</reference>
<accession>A0A9D4BSA9</accession>
<dbReference type="Proteomes" id="UP000828390">
    <property type="component" value="Unassembled WGS sequence"/>
</dbReference>
<dbReference type="EMBL" id="JAIWYP010000014">
    <property type="protein sequence ID" value="KAH3706369.1"/>
    <property type="molecule type" value="Genomic_DNA"/>
</dbReference>
<evidence type="ECO:0000313" key="2">
    <source>
        <dbReference type="Proteomes" id="UP000828390"/>
    </source>
</evidence>
<organism evidence="1 2">
    <name type="scientific">Dreissena polymorpha</name>
    <name type="common">Zebra mussel</name>
    <name type="synonym">Mytilus polymorpha</name>
    <dbReference type="NCBI Taxonomy" id="45954"/>
    <lineage>
        <taxon>Eukaryota</taxon>
        <taxon>Metazoa</taxon>
        <taxon>Spiralia</taxon>
        <taxon>Lophotrochozoa</taxon>
        <taxon>Mollusca</taxon>
        <taxon>Bivalvia</taxon>
        <taxon>Autobranchia</taxon>
        <taxon>Heteroconchia</taxon>
        <taxon>Euheterodonta</taxon>
        <taxon>Imparidentia</taxon>
        <taxon>Neoheterodontei</taxon>
        <taxon>Myida</taxon>
        <taxon>Dreissenoidea</taxon>
        <taxon>Dreissenidae</taxon>
        <taxon>Dreissena</taxon>
    </lineage>
</organism>
<gene>
    <name evidence="1" type="ORF">DPMN_065755</name>
</gene>
<sequence>MFRSAKQLRVLLVTGVIIVTQVLLYKLSVHPVEQEILHTRLQIPSPPVYLRDGDIMQSLPRVEIRETIANMDGIESIDIGIANIIGESHGIDDGQSERRGVRTATMRDKESANVQITNSVSNNVSTRIIDTSKTHEVVDEIGVTNVQIMDTISLINSKGNESRAKFTTPAVTHDVNNAKFERIMSQNQDVVK</sequence>
<reference evidence="1" key="1">
    <citation type="journal article" date="2019" name="bioRxiv">
        <title>The Genome of the Zebra Mussel, Dreissena polymorpha: A Resource for Invasive Species Research.</title>
        <authorList>
            <person name="McCartney M.A."/>
            <person name="Auch B."/>
            <person name="Kono T."/>
            <person name="Mallez S."/>
            <person name="Zhang Y."/>
            <person name="Obille A."/>
            <person name="Becker A."/>
            <person name="Abrahante J.E."/>
            <person name="Garbe J."/>
            <person name="Badalamenti J.P."/>
            <person name="Herman A."/>
            <person name="Mangelson H."/>
            <person name="Liachko I."/>
            <person name="Sullivan S."/>
            <person name="Sone E.D."/>
            <person name="Koren S."/>
            <person name="Silverstein K.A.T."/>
            <person name="Beckman K.B."/>
            <person name="Gohl D.M."/>
        </authorList>
    </citation>
    <scope>NUCLEOTIDE SEQUENCE</scope>
    <source>
        <strain evidence="1">Duluth1</strain>
        <tissue evidence="1">Whole animal</tissue>
    </source>
</reference>
<keyword evidence="2" id="KW-1185">Reference proteome</keyword>
<evidence type="ECO:0000313" key="1">
    <source>
        <dbReference type="EMBL" id="KAH3706369.1"/>
    </source>
</evidence>
<name>A0A9D4BSA9_DREPO</name>
<proteinExistence type="predicted"/>
<protein>
    <submittedName>
        <fullName evidence="1">Uncharacterized protein</fullName>
    </submittedName>
</protein>
<dbReference type="AlphaFoldDB" id="A0A9D4BSA9"/>